<keyword evidence="3" id="KW-0695">RNA-directed DNA polymerase</keyword>
<reference evidence="3" key="2">
    <citation type="submission" date="2022-01" db="EMBL/GenBank/DDBJ databases">
        <authorList>
            <person name="Yamashiro T."/>
            <person name="Shiraishi A."/>
            <person name="Satake H."/>
            <person name="Nakayama K."/>
        </authorList>
    </citation>
    <scope>NUCLEOTIDE SEQUENCE</scope>
</reference>
<accession>A0ABQ5D8H0</accession>
<dbReference type="GO" id="GO:0003964">
    <property type="term" value="F:RNA-directed DNA polymerase activity"/>
    <property type="evidence" value="ECO:0007669"/>
    <property type="project" value="UniProtKB-KW"/>
</dbReference>
<protein>
    <submittedName>
        <fullName evidence="3">Reverse transcriptase domain-containing protein</fullName>
    </submittedName>
</protein>
<evidence type="ECO:0000313" key="3">
    <source>
        <dbReference type="EMBL" id="GJT35580.1"/>
    </source>
</evidence>
<dbReference type="CDD" id="cd00303">
    <property type="entry name" value="retropepsin_like"/>
    <property type="match status" value="1"/>
</dbReference>
<dbReference type="InterPro" id="IPR001584">
    <property type="entry name" value="Integrase_cat-core"/>
</dbReference>
<dbReference type="SUPFAM" id="SSF56672">
    <property type="entry name" value="DNA/RNA polymerases"/>
    <property type="match status" value="1"/>
</dbReference>
<dbReference type="Gene3D" id="3.30.420.10">
    <property type="entry name" value="Ribonuclease H-like superfamily/Ribonuclease H"/>
    <property type="match status" value="1"/>
</dbReference>
<dbReference type="Gene3D" id="3.30.70.270">
    <property type="match status" value="1"/>
</dbReference>
<feature type="domain" description="Integrase catalytic" evidence="2">
    <location>
        <begin position="478"/>
        <end position="638"/>
    </location>
</feature>
<gene>
    <name evidence="3" type="ORF">Tco_0925999</name>
</gene>
<sequence length="782" mass="89511">MALLPPGFLEPLYPDMINVQDIEHMIPPRNTEPPVGSPISLSPSSSVGSSLPVRSITPPPDYPFDEPIFAELYNSLWIIPRPLGSEPFPEKPNESDACTEGVVCWASSAGLNETLNRFFPIVTYIKDCKVKFDMFYSLLWCQNSEENSWKSSAVGLPEVLKGIVLPPFKASKLWRKDHYKPRGADKSFVSISLASMLNIPTITLDTTYDIEMADGNIVGTNTVIQGCTLILLNQPFKFDLMPIKLSSFDVVIGMDWLSKYHARIIYDEKVVHIPIDGETLLYEVMEKKSEEKRLEEIPVVREFSENPAKIKAVKDWASPTTPTEIRQFLELAGYYRRFIEGFSKIAKSLTELTQKNKKYIWGENQQSAFQLLKQKLCEAPILALPKGNDDFVVYYDASHQDYDCEIRYHPRKANVVADSLIRKKQIKPLRVRALVMTLHQNSPSQILKVQTEAIKEENIKAENLRGMDKAFESPKSKYSIHPGSDKMYQDLKKLYWWPNTKAIIPEYVDRLTKSAYCIPTRETDSMETLTRLYIKEIFLQHRVLISIISDHDSHFTSRFSQSMQNALGTQLHMSMAYHPQTDGQSERAIQTLEGMLRACVIDFGKGWERHLPLVELSYNSSYHTSIKAAPFEALYGRKCRSPVCWAEVGDVQLIGPEIIHETTEKIVQIRQRLQAARDRQRSYANVRRKPLKFQVGDRVMLKVSPWKGVIRFGKRGKLNPRYIGPFKILKRVGPVAYTLELPEELSNVHSTFHVSNLKKCISDETLIIPMKELRLDDKLNFV</sequence>
<dbReference type="InterPro" id="IPR041577">
    <property type="entry name" value="RT_RNaseH_2"/>
</dbReference>
<dbReference type="InterPro" id="IPR050951">
    <property type="entry name" value="Retrovirus_Pol_polyprotein"/>
</dbReference>
<keyword evidence="3" id="KW-0548">Nucleotidyltransferase</keyword>
<dbReference type="InterPro" id="IPR043502">
    <property type="entry name" value="DNA/RNA_pol_sf"/>
</dbReference>
<reference evidence="3" key="1">
    <citation type="journal article" date="2022" name="Int. J. Mol. Sci.">
        <title>Draft Genome of Tanacetum Coccineum: Genomic Comparison of Closely Related Tanacetum-Family Plants.</title>
        <authorList>
            <person name="Yamashiro T."/>
            <person name="Shiraishi A."/>
            <person name="Nakayama K."/>
            <person name="Satake H."/>
        </authorList>
    </citation>
    <scope>NUCLEOTIDE SEQUENCE</scope>
</reference>
<evidence type="ECO:0000256" key="1">
    <source>
        <dbReference type="SAM" id="MobiDB-lite"/>
    </source>
</evidence>
<feature type="compositionally biased region" description="Low complexity" evidence="1">
    <location>
        <begin position="33"/>
        <end position="52"/>
    </location>
</feature>
<dbReference type="Pfam" id="PF17919">
    <property type="entry name" value="RT_RNaseH_2"/>
    <property type="match status" value="1"/>
</dbReference>
<dbReference type="PANTHER" id="PTHR37984:SF15">
    <property type="entry name" value="INTEGRASE CATALYTIC DOMAIN-CONTAINING PROTEIN"/>
    <property type="match status" value="1"/>
</dbReference>
<dbReference type="Pfam" id="PF08284">
    <property type="entry name" value="RVP_2"/>
    <property type="match status" value="1"/>
</dbReference>
<dbReference type="Proteomes" id="UP001151760">
    <property type="component" value="Unassembled WGS sequence"/>
</dbReference>
<evidence type="ECO:0000313" key="4">
    <source>
        <dbReference type="Proteomes" id="UP001151760"/>
    </source>
</evidence>
<evidence type="ECO:0000259" key="2">
    <source>
        <dbReference type="PROSITE" id="PS50994"/>
    </source>
</evidence>
<keyword evidence="3" id="KW-0808">Transferase</keyword>
<dbReference type="InterPro" id="IPR043128">
    <property type="entry name" value="Rev_trsase/Diguanyl_cyclase"/>
</dbReference>
<dbReference type="PANTHER" id="PTHR37984">
    <property type="entry name" value="PROTEIN CBG26694"/>
    <property type="match status" value="1"/>
</dbReference>
<comment type="caution">
    <text evidence="3">The sequence shown here is derived from an EMBL/GenBank/DDBJ whole genome shotgun (WGS) entry which is preliminary data.</text>
</comment>
<dbReference type="Gene3D" id="2.40.70.10">
    <property type="entry name" value="Acid Proteases"/>
    <property type="match status" value="1"/>
</dbReference>
<dbReference type="PROSITE" id="PS50994">
    <property type="entry name" value="INTEGRASE"/>
    <property type="match status" value="1"/>
</dbReference>
<keyword evidence="4" id="KW-1185">Reference proteome</keyword>
<dbReference type="EMBL" id="BQNB010015061">
    <property type="protein sequence ID" value="GJT35580.1"/>
    <property type="molecule type" value="Genomic_DNA"/>
</dbReference>
<feature type="region of interest" description="Disordered" evidence="1">
    <location>
        <begin position="28"/>
        <end position="52"/>
    </location>
</feature>
<dbReference type="InterPro" id="IPR012337">
    <property type="entry name" value="RNaseH-like_sf"/>
</dbReference>
<dbReference type="InterPro" id="IPR021109">
    <property type="entry name" value="Peptidase_aspartic_dom_sf"/>
</dbReference>
<dbReference type="InterPro" id="IPR056924">
    <property type="entry name" value="SH3_Tf2-1"/>
</dbReference>
<dbReference type="InterPro" id="IPR036397">
    <property type="entry name" value="RNaseH_sf"/>
</dbReference>
<proteinExistence type="predicted"/>
<dbReference type="SUPFAM" id="SSF53098">
    <property type="entry name" value="Ribonuclease H-like"/>
    <property type="match status" value="1"/>
</dbReference>
<organism evidence="3 4">
    <name type="scientific">Tanacetum coccineum</name>
    <dbReference type="NCBI Taxonomy" id="301880"/>
    <lineage>
        <taxon>Eukaryota</taxon>
        <taxon>Viridiplantae</taxon>
        <taxon>Streptophyta</taxon>
        <taxon>Embryophyta</taxon>
        <taxon>Tracheophyta</taxon>
        <taxon>Spermatophyta</taxon>
        <taxon>Magnoliopsida</taxon>
        <taxon>eudicotyledons</taxon>
        <taxon>Gunneridae</taxon>
        <taxon>Pentapetalae</taxon>
        <taxon>asterids</taxon>
        <taxon>campanulids</taxon>
        <taxon>Asterales</taxon>
        <taxon>Asteraceae</taxon>
        <taxon>Asteroideae</taxon>
        <taxon>Anthemideae</taxon>
        <taxon>Anthemidinae</taxon>
        <taxon>Tanacetum</taxon>
    </lineage>
</organism>
<feature type="non-terminal residue" evidence="3">
    <location>
        <position position="782"/>
    </location>
</feature>
<name>A0ABQ5D8H0_9ASTR</name>
<dbReference type="Pfam" id="PF24626">
    <property type="entry name" value="SH3_Tf2-1"/>
    <property type="match status" value="1"/>
</dbReference>